<evidence type="ECO:0000313" key="8">
    <source>
        <dbReference type="EMBL" id="KPN44014.1"/>
    </source>
</evidence>
<dbReference type="InterPro" id="IPR019931">
    <property type="entry name" value="LPXTG_anchor"/>
</dbReference>
<keyword evidence="1" id="KW-0134">Cell wall</keyword>
<feature type="compositionally biased region" description="Polar residues" evidence="5">
    <location>
        <begin position="95"/>
        <end position="111"/>
    </location>
</feature>
<dbReference type="InterPro" id="IPR032675">
    <property type="entry name" value="LRR_dom_sf"/>
</dbReference>
<feature type="region of interest" description="Disordered" evidence="5">
    <location>
        <begin position="48"/>
        <end position="231"/>
    </location>
</feature>
<evidence type="ECO:0000259" key="7">
    <source>
        <dbReference type="Pfam" id="PF07523"/>
    </source>
</evidence>
<feature type="domain" description="Ig-like" evidence="7">
    <location>
        <begin position="2428"/>
        <end position="2498"/>
    </location>
</feature>
<dbReference type="SUPFAM" id="SSF52047">
    <property type="entry name" value="RNI-like"/>
    <property type="match status" value="1"/>
</dbReference>
<accession>A0A837P9Y2</accession>
<evidence type="ECO:0000256" key="5">
    <source>
        <dbReference type="SAM" id="MobiDB-lite"/>
    </source>
</evidence>
<dbReference type="InterPro" id="IPR011889">
    <property type="entry name" value="Liste_lipo_26"/>
</dbReference>
<feature type="compositionally biased region" description="Polar residues" evidence="5">
    <location>
        <begin position="166"/>
        <end position="187"/>
    </location>
</feature>
<dbReference type="Gene3D" id="2.60.40.10">
    <property type="entry name" value="Immunoglobulins"/>
    <property type="match status" value="5"/>
</dbReference>
<dbReference type="Pfam" id="PF03382">
    <property type="entry name" value="DUF285"/>
    <property type="match status" value="1"/>
</dbReference>
<feature type="compositionally biased region" description="Polar residues" evidence="5">
    <location>
        <begin position="194"/>
        <end position="215"/>
    </location>
</feature>
<dbReference type="InterPro" id="IPR013783">
    <property type="entry name" value="Ig-like_fold"/>
</dbReference>
<dbReference type="Proteomes" id="UP000050511">
    <property type="component" value="Unassembled WGS sequence"/>
</dbReference>
<keyword evidence="2" id="KW-0964">Secreted</keyword>
<sequence>MNRFITSKQHYKMYKKGRFWVFAGITVATFTLNPLISRADTETTTAATAATTTAGASSSSNSQVLRTTTTSTTGATTQSSATAINAATTNTSAQKKQAVSGTTTDSKTEQPVTAVGENENATSNLSTSDSASASSQAKTGSGDSLDQTSNSSVSVASSSQKVTTQNSDYQNDQGTGSESGIQSNVTDTVVADESLQTNRSSVASPSTSTMASISDSDSKDSNETEKVVDSETSPIAVTATTNTITTTNDKVQLNRALLARAATPATVVSTGTLGTSAWQYTDDGVLTIHAGDWTGVGDVSDVPGDFGSELTKVVIDGPINAGTDTSYMFRYNPNLASIDGLENLDTSKVTDFSMMFMGTKIADFSGLAHWNVSSGTSFDSMFASDSRVQSYDLSQWQLNTVQPVSLKRMFSFNTALISIVLSTWNVRMVTDIDGLFNGDKSLTTADLHGWNLLNVTALSSMFLNDTNLTDLDITGWQTGSTLTSTKFMFEGTPGLKAINIASLDMSNFAAVTEADMNKEPADHDMFLNQDSSGNPLPMNLNALTVGSKTYLVGSSLPDIPTGTGYTGKWVNQADATQTYTSSELMALYNGVDNPADTITWVWETSPSYADFTSKNVTGLIAGPKTTWRVADSVATLKDVNGTDIYATADTVVKVISVNGDTAVTTVDTQTTGTYQVDLQYTDAYGKVWQQTSTVAVAVNQGKLVGKPLTIKMGAKPTYTINDLIDTDNSRNAAGDKLSADELATATVTGLDTSKAGTQTVTLAYTDDATGMVHTTTTTVTMVATKADLTMRNSTIIKGPKNSSWDYRQYVTSVTDFDGNPVSLDGLNIVVDQQPDLTQIGSQTVTLTYTDALGNVISVPTQVTVVASQAQVTTKAPLTIWPSEVAQLKVADLVTITAANGNPVDTSTNLTDVTMSSIDTSKGGAQTVTITYTDEAGNLVTAYAKVTVDQSDLKTKLTNPIAGPKAKWDYLAGLEWVKDANGKLLDNLATADIKVVTEPDLSVAMVGHDQTVTLSYTDELGKEHLVTAVVNTVASKAKITAVSDQIIIPDEAKKLTATDLVSELIDAAGNKATNFDDVTMSGFDAKAIGPQTVTLTYSDAYGNQTTDSTTVTVDFATITGQATHPIAGPTATWDYRDSVTQVIDANGKIIDVGDADITATTPDLTPAKVGKPQTVTLTYTDSLGKVHTTDVIVTTTLSKAKITAVADQIIIPDEAKKLTATDLVSELIDAAGNKITNFDGVTMSGFDAKAIGPQTVTLTYSDAYGNQTTDSTTVTVDSATLTLQNHTQVAGPKATWNYADNIKAITDSKGQSLTLSDAKITVVQRPDLSVAGTYKIVLEYTDDLGQAHTETADVEVTASKAAITAVSKQVILAEKATMVTASSLVSTLYDADGVQIYNFDDVTMSGFNAKVIGPQTVTLAYTDAYGNQTTVSTTVTVDFATLTLQNHTQVAGSKATWNYADNIKAVTDSKGQSLTLSNAKITVVQHPDLSVAGTYPIVIEYTDDLGQVHTKTANVEATASKASITAVSKQVILAENANMVTASSLVSALYDVDGVQIHNFDDVTMSGFDPKAIGPQTVTLTYTDAYGNQTTAQTTVTVDLATITGQATHPIAGPTATWDYRDSVTQVIDTNGKTIDVDTADITATTPDLTPAKTGKPQTVTLTYTDSLGKIHTTDVIVTTTLSKAKITAVADQIIWPDQAKQLTATDLVDRLYDAEGHLITNRDNVKMSVLDSKLAGQQRLTLTYTDVAGNQSVAYANVTVDQAKLVTKPSTVIAGPTATWSYEAGISQLTNAAGQLITVQPGTIKVLNRPDLNVDSVGQQQLITLIYTDELGKSQSVTAMVTAEASQAMLTAKAAVIVQPDAAAKLTANDLVTSLTDASGQQVTDYQIVRMSKLDATWPGVQPVSLTYTDAAGNEVSTVVKVTVDQAKIDSQNRTQIWGPSMTWDYRQQLATVTDSQGHQFNPDQAKITVITGPQLTAKMIDKPQTVTLMYTDDLQQTHTVSATLTLTASQAALVPRPAQIVWAKDAGLLTPANFLQTITGADGTQVSSLTNVKMSAVDASQPGAQTVTLTYTDDYGNEVTTTAQVTVDQAALTTQTARPVAGPTAHWDYQTNFKTVTNAAGEVINVGDANLKVLTGPDLSTAMVGRPQVVTFSYTDELGLTQTTTAEVTTVASRAHMTTSADQVIWPAVVGKLTVADLVTGLTDAWGQTSQNYQSVTMTTINAQQAGKQQVTLTYTDEVGNVKTATTTVTVDQAALTTQPQTVIAGPTAKWDYHQGIGTITDGMGQPIAVNNAAITVVAMPDLTVAHIGQPQTVQLVYTDSLGQQQTALVQVTTVATQAKISTRPVTVIAGPKTTWSLNDSVDWSTSLAADGTLLTAAQRQRVTVDGTLNLRRASNYPLTLSYMDRAGNLITVTTSINVLASQARLQVRDSQLTVGNAWTAQDNFERATDAQGQALTLADIAVDGTVNTQRAGQYTLTYHYTDVAGNQLTKTAVVTVVLPEDDHINTTDPDNNDHGETTNPDNNDHAGIADPSETPKPSERPNDSDGHTVDWGVDDRITTKQQPAAATRAQTKVKTTAEPALPANNEHTSAAKAAATPVTRVTDTTADTLPQTGERDRSAQQGAVVLGLTGLLGLMGLGRRRHTHED</sequence>
<reference evidence="8 9" key="1">
    <citation type="submission" date="2015-10" db="EMBL/GenBank/DDBJ databases">
        <title>Resequencing of Lactobacillus plantarum WJL strain genome.</title>
        <authorList>
            <person name="Martino M.E."/>
        </authorList>
    </citation>
    <scope>NUCLEOTIDE SEQUENCE [LARGE SCALE GENOMIC DNA]</scope>
    <source>
        <strain evidence="8 9">WJL</strain>
    </source>
</reference>
<evidence type="ECO:0008006" key="10">
    <source>
        <dbReference type="Google" id="ProtNLM"/>
    </source>
</evidence>
<dbReference type="EMBL" id="LKLZ01000003">
    <property type="protein sequence ID" value="KPN44014.1"/>
    <property type="molecule type" value="Genomic_DNA"/>
</dbReference>
<organism evidence="8 9">
    <name type="scientific">Lactiplantibacillus plantarum WJL</name>
    <dbReference type="NCBI Taxonomy" id="1350466"/>
    <lineage>
        <taxon>Bacteria</taxon>
        <taxon>Bacillati</taxon>
        <taxon>Bacillota</taxon>
        <taxon>Bacilli</taxon>
        <taxon>Lactobacillales</taxon>
        <taxon>Lactobacillaceae</taxon>
        <taxon>Lactiplantibacillus</taxon>
    </lineage>
</organism>
<evidence type="ECO:0000256" key="4">
    <source>
        <dbReference type="ARBA" id="ARBA00023088"/>
    </source>
</evidence>
<feature type="compositionally biased region" description="Low complexity" evidence="5">
    <location>
        <begin position="121"/>
        <end position="139"/>
    </location>
</feature>
<feature type="domain" description="Gram-positive cocci surface proteins LPxTG" evidence="6">
    <location>
        <begin position="2606"/>
        <end position="2644"/>
    </location>
</feature>
<dbReference type="NCBIfam" id="TIGR03715">
    <property type="entry name" value="KxYKxGKxW"/>
    <property type="match status" value="1"/>
</dbReference>
<dbReference type="Pfam" id="PF19258">
    <property type="entry name" value="KxYKxGKxW_sig"/>
    <property type="match status" value="1"/>
</dbReference>
<feature type="compositionally biased region" description="Low complexity" evidence="5">
    <location>
        <begin position="48"/>
        <end position="94"/>
    </location>
</feature>
<comment type="caution">
    <text evidence="8">The sequence shown here is derived from an EMBL/GenBank/DDBJ whole genome shotgun (WGS) entry which is preliminary data.</text>
</comment>
<feature type="compositionally biased region" description="Basic and acidic residues" evidence="5">
    <location>
        <begin position="2538"/>
        <end position="2560"/>
    </location>
</feature>
<evidence type="ECO:0000256" key="1">
    <source>
        <dbReference type="ARBA" id="ARBA00022512"/>
    </source>
</evidence>
<dbReference type="Pfam" id="PF00746">
    <property type="entry name" value="Gram_pos_anchor"/>
    <property type="match status" value="1"/>
</dbReference>
<evidence type="ECO:0000256" key="3">
    <source>
        <dbReference type="ARBA" id="ARBA00022729"/>
    </source>
</evidence>
<gene>
    <name evidence="8" type="ORF">WJL_1087</name>
</gene>
<feature type="compositionally biased region" description="Polar residues" evidence="5">
    <location>
        <begin position="2561"/>
        <end position="2576"/>
    </location>
</feature>
<evidence type="ECO:0000256" key="2">
    <source>
        <dbReference type="ARBA" id="ARBA00022525"/>
    </source>
</evidence>
<feature type="compositionally biased region" description="Low complexity" evidence="5">
    <location>
        <begin position="147"/>
        <end position="165"/>
    </location>
</feature>
<dbReference type="InterPro" id="IPR022038">
    <property type="entry name" value="Ig-like_bact"/>
</dbReference>
<name>A0A837P9Y2_LACPN</name>
<feature type="region of interest" description="Disordered" evidence="5">
    <location>
        <begin position="2504"/>
        <end position="2599"/>
    </location>
</feature>
<dbReference type="Gene3D" id="3.80.10.10">
    <property type="entry name" value="Ribonuclease Inhibitor"/>
    <property type="match status" value="1"/>
</dbReference>
<keyword evidence="3" id="KW-0732">Signal</keyword>
<feature type="compositionally biased region" description="Basic and acidic residues" evidence="5">
    <location>
        <begin position="216"/>
        <end position="229"/>
    </location>
</feature>
<proteinExistence type="predicted"/>
<dbReference type="RefSeq" id="WP_022637897.1">
    <property type="nucleotide sequence ID" value="NZ_AUTE01000001.1"/>
</dbReference>
<protein>
    <recommendedName>
        <fullName evidence="10">Cell surface protein</fullName>
    </recommendedName>
</protein>
<dbReference type="InterPro" id="IPR005046">
    <property type="entry name" value="DUF285"/>
</dbReference>
<evidence type="ECO:0000313" key="9">
    <source>
        <dbReference type="Proteomes" id="UP000050511"/>
    </source>
</evidence>
<evidence type="ECO:0000259" key="6">
    <source>
        <dbReference type="Pfam" id="PF00746"/>
    </source>
</evidence>
<keyword evidence="4" id="KW-0572">Peptidoglycan-anchor</keyword>
<dbReference type="Pfam" id="PF07523">
    <property type="entry name" value="Big_3"/>
    <property type="match status" value="1"/>
</dbReference>
<dbReference type="InterPro" id="IPR022263">
    <property type="entry name" value="KxYKxGKxW"/>
</dbReference>
<feature type="compositionally biased region" description="Basic and acidic residues" evidence="5">
    <location>
        <begin position="2504"/>
        <end position="2518"/>
    </location>
</feature>
<dbReference type="NCBIfam" id="TIGR02167">
    <property type="entry name" value="Liste_lipo_26"/>
    <property type="match status" value="1"/>
</dbReference>